<protein>
    <submittedName>
        <fullName evidence="1">Uncharacterized protein</fullName>
    </submittedName>
</protein>
<proteinExistence type="predicted"/>
<accession>J9ANX6</accession>
<organism evidence="1 2">
    <name type="scientific">Wuchereria bancrofti</name>
    <dbReference type="NCBI Taxonomy" id="6293"/>
    <lineage>
        <taxon>Eukaryota</taxon>
        <taxon>Metazoa</taxon>
        <taxon>Ecdysozoa</taxon>
        <taxon>Nematoda</taxon>
        <taxon>Chromadorea</taxon>
        <taxon>Rhabditida</taxon>
        <taxon>Spirurina</taxon>
        <taxon>Spiruromorpha</taxon>
        <taxon>Filarioidea</taxon>
        <taxon>Onchocercidae</taxon>
        <taxon>Wuchereria</taxon>
    </lineage>
</organism>
<gene>
    <name evidence="1" type="ORF">WUBG_13070</name>
</gene>
<dbReference type="EMBL" id="ADBV01009700">
    <property type="protein sequence ID" value="EJW76020.1"/>
    <property type="molecule type" value="Genomic_DNA"/>
</dbReference>
<sequence length="70" mass="8125">MKSTMEYEWGIIVFGENNKGRITHEMMRSFANVFRENSAKLGLNLAQSPPLLFTKNVVMAQREVGEWFED</sequence>
<dbReference type="Proteomes" id="UP000004810">
    <property type="component" value="Unassembled WGS sequence"/>
</dbReference>
<comment type="caution">
    <text evidence="1">The sequence shown here is derived from an EMBL/GenBank/DDBJ whole genome shotgun (WGS) entry which is preliminary data.</text>
</comment>
<name>J9ANX6_WUCBA</name>
<evidence type="ECO:0000313" key="2">
    <source>
        <dbReference type="Proteomes" id="UP000004810"/>
    </source>
</evidence>
<dbReference type="AlphaFoldDB" id="J9ANX6"/>
<reference evidence="2" key="1">
    <citation type="submission" date="2012-08" db="EMBL/GenBank/DDBJ databases">
        <title>The Genome Sequence of Wuchereria bancrofti.</title>
        <authorList>
            <person name="Nutman T.B."/>
            <person name="Fink D.L."/>
            <person name="Russ C."/>
            <person name="Young S."/>
            <person name="Zeng Q."/>
            <person name="Koehrsen M."/>
            <person name="Alvarado L."/>
            <person name="Berlin A."/>
            <person name="Chapman S.B."/>
            <person name="Chen Z."/>
            <person name="Freedman E."/>
            <person name="Gellesch M."/>
            <person name="Goldberg J."/>
            <person name="Griggs A."/>
            <person name="Gujja S."/>
            <person name="Heilman E.R."/>
            <person name="Heiman D."/>
            <person name="Hepburn T."/>
            <person name="Howarth C."/>
            <person name="Jen D."/>
            <person name="Larson L."/>
            <person name="Lewis B."/>
            <person name="Mehta T."/>
            <person name="Park D."/>
            <person name="Pearson M."/>
            <person name="Roberts A."/>
            <person name="Saif S."/>
            <person name="Shea T."/>
            <person name="Shenoy N."/>
            <person name="Sisk P."/>
            <person name="Stolte C."/>
            <person name="Sykes S."/>
            <person name="Walk T."/>
            <person name="White J."/>
            <person name="Yandava C."/>
            <person name="Haas B."/>
            <person name="Henn M.R."/>
            <person name="Nusbaum C."/>
            <person name="Birren B."/>
        </authorList>
    </citation>
    <scope>NUCLEOTIDE SEQUENCE [LARGE SCALE GENOMIC DNA]</scope>
    <source>
        <strain evidence="2">NA</strain>
    </source>
</reference>
<evidence type="ECO:0000313" key="1">
    <source>
        <dbReference type="EMBL" id="EJW76020.1"/>
    </source>
</evidence>